<protein>
    <submittedName>
        <fullName evidence="2">TonB-dependent receptor</fullName>
    </submittedName>
</protein>
<proteinExistence type="predicted"/>
<reference evidence="2" key="1">
    <citation type="submission" date="2020-01" db="EMBL/GenBank/DDBJ databases">
        <authorList>
            <person name="Meier V. D."/>
            <person name="Meier V D."/>
        </authorList>
    </citation>
    <scope>NUCLEOTIDE SEQUENCE</scope>
    <source>
        <strain evidence="2">HLG_WM_MAG_10</strain>
    </source>
</reference>
<keyword evidence="2" id="KW-0675">Receptor</keyword>
<evidence type="ECO:0000256" key="1">
    <source>
        <dbReference type="SAM" id="SignalP"/>
    </source>
</evidence>
<keyword evidence="1" id="KW-0732">Signal</keyword>
<name>A0A6S6U3S8_9BACT</name>
<accession>A0A6S6U3S8</accession>
<gene>
    <name evidence="2" type="ORF">HELGO_WM23768</name>
</gene>
<organism evidence="2">
    <name type="scientific">uncultured Aureispira sp</name>
    <dbReference type="NCBI Taxonomy" id="1331704"/>
    <lineage>
        <taxon>Bacteria</taxon>
        <taxon>Pseudomonadati</taxon>
        <taxon>Bacteroidota</taxon>
        <taxon>Saprospiria</taxon>
        <taxon>Saprospirales</taxon>
        <taxon>Saprospiraceae</taxon>
        <taxon>Aureispira</taxon>
        <taxon>environmental samples</taxon>
    </lineage>
</organism>
<sequence length="604" mass="69618">MKQLLLLLVFILTSSASIAQSLGEDVYIRYYLGRSIQRTKLFDETGIGKFIAFRNIPSNWILEYQRTNALEDIQGLFGAVKPNFSFLNNKSFLLDFKGSSLGELDFSFRGKMDFKKVIGELNVNGHWGNQRNDSNQDNYLDLDLKKRIFLHNSWSFFLKNFTSVNTIWFLGMETQGGQLNFNKASDYLTNNAYGNGIGVTHFVGESSNFIATRSKDMLLINFRVVDHTQNNYYGLQAYTGKEWSVDAKAQYSYRLDNGFDLFQFGLNYRYQTIRESLDSLDLERKESFGGGYVGYETFFGKKFKLSTRVNVAYHNLASWIFVPHLRLDATLLKSLSATAFGGSGMRYANVLSENAQFLLSNRSVKIEEALLPERAWYYGASVNYGTWLKLGLDFYTSLNVQVYHTIYQNKIILDLDSDAYAMSFHNQDGKAEKLSFELDAQIRLAKPQIGLNIDYRLDFIHSTINNQYVREPLSSMHNLLLALDYRLMIQNVYICDITSQFHWYGPQRLPNVSVKTGGGFSYPLESPSVSRWDLKLSFPFYAWVKRSTKWKNFIFYAGIDNLLNEVQPLSYINGEQPFDQNFDGGLFWNSTLGRRYYGGFTYVF</sequence>
<dbReference type="AlphaFoldDB" id="A0A6S6U3S8"/>
<feature type="chain" id="PRO_5027998422" evidence="1">
    <location>
        <begin position="20"/>
        <end position="604"/>
    </location>
</feature>
<feature type="signal peptide" evidence="1">
    <location>
        <begin position="1"/>
        <end position="19"/>
    </location>
</feature>
<evidence type="ECO:0000313" key="2">
    <source>
        <dbReference type="EMBL" id="CAA6829135.1"/>
    </source>
</evidence>
<dbReference type="EMBL" id="CACVAQ010000466">
    <property type="protein sequence ID" value="CAA6829135.1"/>
    <property type="molecule type" value="Genomic_DNA"/>
</dbReference>
<dbReference type="SUPFAM" id="SSF56935">
    <property type="entry name" value="Porins"/>
    <property type="match status" value="1"/>
</dbReference>